<evidence type="ECO:0000256" key="8">
    <source>
        <dbReference type="ARBA" id="ARBA00022723"/>
    </source>
</evidence>
<evidence type="ECO:0000256" key="4">
    <source>
        <dbReference type="ARBA" id="ARBA00013168"/>
    </source>
</evidence>
<dbReference type="Gene3D" id="6.10.250.550">
    <property type="match status" value="1"/>
</dbReference>
<accession>A0A381RP63</accession>
<dbReference type="SUPFAM" id="SSF55681">
    <property type="entry name" value="Class II aaRS and biotin synthetases"/>
    <property type="match status" value="1"/>
</dbReference>
<evidence type="ECO:0000256" key="11">
    <source>
        <dbReference type="ARBA" id="ARBA00022840"/>
    </source>
</evidence>
<dbReference type="GO" id="GO:0004813">
    <property type="term" value="F:alanine-tRNA ligase activity"/>
    <property type="evidence" value="ECO:0007669"/>
    <property type="project" value="UniProtKB-EC"/>
</dbReference>
<dbReference type="InterPro" id="IPR050058">
    <property type="entry name" value="Ala-tRNA_ligase"/>
</dbReference>
<dbReference type="FunFam" id="3.10.310.40:FF:000001">
    <property type="entry name" value="Alanine--tRNA ligase"/>
    <property type="match status" value="1"/>
</dbReference>
<gene>
    <name evidence="17" type="ORF">METZ01_LOCUS45693</name>
</gene>
<dbReference type="SUPFAM" id="SSF101353">
    <property type="entry name" value="Putative anticodon-binding domain of alanyl-tRNA synthetase (AlaRS)"/>
    <property type="match status" value="1"/>
</dbReference>
<dbReference type="Pfam" id="PF02272">
    <property type="entry name" value="DHHA1"/>
    <property type="match status" value="1"/>
</dbReference>
<comment type="subcellular location">
    <subcellularLocation>
        <location evidence="2">Cytoplasm</location>
    </subcellularLocation>
</comment>
<dbReference type="GO" id="GO:0046872">
    <property type="term" value="F:metal ion binding"/>
    <property type="evidence" value="ECO:0007669"/>
    <property type="project" value="UniProtKB-KW"/>
</dbReference>
<feature type="domain" description="Alanyl-transfer RNA synthetases family profile" evidence="16">
    <location>
        <begin position="1"/>
        <end position="695"/>
    </location>
</feature>
<keyword evidence="11" id="KW-0067">ATP-binding</keyword>
<keyword evidence="7" id="KW-0436">Ligase</keyword>
<dbReference type="GO" id="GO:0000049">
    <property type="term" value="F:tRNA binding"/>
    <property type="evidence" value="ECO:0007669"/>
    <property type="project" value="UniProtKB-KW"/>
</dbReference>
<dbReference type="NCBIfam" id="TIGR00344">
    <property type="entry name" value="alaS"/>
    <property type="match status" value="1"/>
</dbReference>
<keyword evidence="15" id="KW-0175">Coiled coil</keyword>
<dbReference type="PRINTS" id="PR00980">
    <property type="entry name" value="TRNASYNTHALA"/>
</dbReference>
<organism evidence="17">
    <name type="scientific">marine metagenome</name>
    <dbReference type="NCBI Taxonomy" id="408172"/>
    <lineage>
        <taxon>unclassified sequences</taxon>
        <taxon>metagenomes</taxon>
        <taxon>ecological metagenomes</taxon>
    </lineage>
</organism>
<dbReference type="InterPro" id="IPR009000">
    <property type="entry name" value="Transl_B-barrel_sf"/>
</dbReference>
<evidence type="ECO:0000256" key="13">
    <source>
        <dbReference type="ARBA" id="ARBA00022917"/>
    </source>
</evidence>
<sequence length="863" mass="96560">MKTNEIRELFISYFESKSHQRVESSPLIPGNDPTLLFTNAGMVQFKDVFLGSEHRDYSRAVTAQRCLRAGGKHNDLDNVGYTTRHHTFFEMLGNFSFGDYFKEEAIILAWDFITKELKLNPDDLWVTIYEDDDEAATIWLDQIGLQKDRLVRMGEKSNFWSMGDTGPCGPCSEIFFDHGSDIEGGPPGSEDEDGDRFVEIWNLVFMQYERQNDGEMKPLPSPSVDTGMGLERVAAVMQGVQSNYDIDLFQNLLNTIKDMSNKGSDSHYRVIADHIRSTAFLIMDGITPGNEGRGYVLRRIIRRALRHGYELGIESPFFFNLVDVLATEMGSTYPELNKKSDYIKRIIQMEEERFATTLSQGMRLLENEIASLSDNHLSGDFIFKLYDTYGFPVDMTSDIARQHNLEMDLDGFDKAMENQKSMARKASQFSHKESLELEHKLKSLFLGYEQVEAESIITGLFMKDSQDILETGQMGQIILEKTPFYAESGGQVGDTGTISSQDGIFDVIDTQISGDAFIHIGSMTKGSIQLNEKVKASINPIKRESIRKNHTGTHMLHAALMKVLGDHVEQRGSLVDDEKIRFDFSHHQAVSNNEIRDIETLVNEKIEEKIDVETSIMKHSEAMESGAMALFGEKYGESVRVLDVGDFSKELCGGTHVKNTNEITLFKVTSESSISSGTRRIEAITGDKALKWAEETEFLVETLTEILQTRREDVEGKVRALIDGNKKMQHEIKDLKAKLAGAHTEDTTVEPEQINGISLIVKHLDNDTEPQVMRAAIDQYKNAIKSGVIILSSESSKGKVRVSIGVTETLEGQISAEEIAKSMSEILEGTGGGRANFANAGGARPDKIDEAIKVAKELIVNST</sequence>
<evidence type="ECO:0000256" key="14">
    <source>
        <dbReference type="ARBA" id="ARBA00023146"/>
    </source>
</evidence>
<dbReference type="SMART" id="SM00863">
    <property type="entry name" value="tRNA_SAD"/>
    <property type="match status" value="1"/>
</dbReference>
<dbReference type="PANTHER" id="PTHR11777:SF9">
    <property type="entry name" value="ALANINE--TRNA LIGASE, CYTOPLASMIC"/>
    <property type="match status" value="1"/>
</dbReference>
<dbReference type="PANTHER" id="PTHR11777">
    <property type="entry name" value="ALANYL-TRNA SYNTHETASE"/>
    <property type="match status" value="1"/>
</dbReference>
<dbReference type="AlphaFoldDB" id="A0A381RP63"/>
<keyword evidence="8" id="KW-0479">Metal-binding</keyword>
<keyword evidence="12" id="KW-0694">RNA-binding</keyword>
<dbReference type="Gene3D" id="3.30.930.10">
    <property type="entry name" value="Bira Bifunctional Protein, Domain 2"/>
    <property type="match status" value="1"/>
</dbReference>
<keyword evidence="10" id="KW-0862">Zinc</keyword>
<evidence type="ECO:0000313" key="17">
    <source>
        <dbReference type="EMBL" id="SUZ92839.1"/>
    </source>
</evidence>
<dbReference type="FunFam" id="2.40.30.130:FF:000001">
    <property type="entry name" value="Alanine--tRNA ligase"/>
    <property type="match status" value="1"/>
</dbReference>
<dbReference type="SUPFAM" id="SSF55186">
    <property type="entry name" value="ThrRS/AlaRS common domain"/>
    <property type="match status" value="1"/>
</dbReference>
<protein>
    <recommendedName>
        <fullName evidence="5">Alanine--tRNA ligase</fullName>
        <ecNumber evidence="4">6.1.1.7</ecNumber>
    </recommendedName>
</protein>
<evidence type="ECO:0000256" key="1">
    <source>
        <dbReference type="ARBA" id="ARBA00001947"/>
    </source>
</evidence>
<evidence type="ECO:0000259" key="16">
    <source>
        <dbReference type="PROSITE" id="PS50860"/>
    </source>
</evidence>
<evidence type="ECO:0000256" key="5">
    <source>
        <dbReference type="ARBA" id="ARBA00017959"/>
    </source>
</evidence>
<dbReference type="FunFam" id="3.30.54.20:FF:000001">
    <property type="entry name" value="Alanine--tRNA ligase"/>
    <property type="match status" value="1"/>
</dbReference>
<keyword evidence="9" id="KW-0547">Nucleotide-binding</keyword>
<keyword evidence="13" id="KW-0648">Protein biosynthesis</keyword>
<evidence type="ECO:0000256" key="12">
    <source>
        <dbReference type="ARBA" id="ARBA00022884"/>
    </source>
</evidence>
<dbReference type="Gene3D" id="3.10.310.40">
    <property type="match status" value="1"/>
</dbReference>
<keyword evidence="6" id="KW-0820">tRNA-binding</keyword>
<evidence type="ECO:0000256" key="15">
    <source>
        <dbReference type="SAM" id="Coils"/>
    </source>
</evidence>
<dbReference type="HAMAP" id="MF_00036_B">
    <property type="entry name" value="Ala_tRNA_synth_B"/>
    <property type="match status" value="1"/>
</dbReference>
<dbReference type="InterPro" id="IPR002318">
    <property type="entry name" value="Ala-tRNA-lgiase_IIc"/>
</dbReference>
<dbReference type="Pfam" id="PF01411">
    <property type="entry name" value="tRNA-synt_2c"/>
    <property type="match status" value="1"/>
</dbReference>
<dbReference type="InterPro" id="IPR018165">
    <property type="entry name" value="Ala-tRNA-synth_IIc_core"/>
</dbReference>
<dbReference type="InterPro" id="IPR012947">
    <property type="entry name" value="tRNA_SAD"/>
</dbReference>
<proteinExistence type="inferred from homology"/>
<feature type="coiled-coil region" evidence="15">
    <location>
        <begin position="718"/>
        <end position="745"/>
    </location>
</feature>
<dbReference type="FunFam" id="3.30.980.10:FF:000004">
    <property type="entry name" value="Alanine--tRNA ligase, cytoplasmic"/>
    <property type="match status" value="1"/>
</dbReference>
<keyword evidence="14" id="KW-0030">Aminoacyl-tRNA synthetase</keyword>
<dbReference type="FunFam" id="3.30.930.10:FF:000004">
    <property type="entry name" value="Alanine--tRNA ligase"/>
    <property type="match status" value="1"/>
</dbReference>
<dbReference type="EMBL" id="UINC01002094">
    <property type="protein sequence ID" value="SUZ92839.1"/>
    <property type="molecule type" value="Genomic_DNA"/>
</dbReference>
<dbReference type="GO" id="GO:0002161">
    <property type="term" value="F:aminoacyl-tRNA deacylase activity"/>
    <property type="evidence" value="ECO:0007669"/>
    <property type="project" value="TreeGrafter"/>
</dbReference>
<dbReference type="GO" id="GO:0006419">
    <property type="term" value="P:alanyl-tRNA aminoacylation"/>
    <property type="evidence" value="ECO:0007669"/>
    <property type="project" value="InterPro"/>
</dbReference>
<evidence type="ECO:0000256" key="7">
    <source>
        <dbReference type="ARBA" id="ARBA00022598"/>
    </source>
</evidence>
<evidence type="ECO:0000256" key="9">
    <source>
        <dbReference type="ARBA" id="ARBA00022741"/>
    </source>
</evidence>
<dbReference type="InterPro" id="IPR018162">
    <property type="entry name" value="Ala-tRNA-ligase_IIc_anticod-bd"/>
</dbReference>
<dbReference type="EC" id="6.1.1.7" evidence="4"/>
<evidence type="ECO:0000256" key="6">
    <source>
        <dbReference type="ARBA" id="ARBA00022555"/>
    </source>
</evidence>
<dbReference type="GO" id="GO:0005524">
    <property type="term" value="F:ATP binding"/>
    <property type="evidence" value="ECO:0007669"/>
    <property type="project" value="UniProtKB-KW"/>
</dbReference>
<comment type="cofactor">
    <cofactor evidence="1">
        <name>Zn(2+)</name>
        <dbReference type="ChEBI" id="CHEBI:29105"/>
    </cofactor>
</comment>
<evidence type="ECO:0000256" key="3">
    <source>
        <dbReference type="ARBA" id="ARBA00008226"/>
    </source>
</evidence>
<dbReference type="InterPro" id="IPR003156">
    <property type="entry name" value="DHHA1_dom"/>
</dbReference>
<dbReference type="InterPro" id="IPR023033">
    <property type="entry name" value="Ala_tRNA_ligase_euk/bac"/>
</dbReference>
<evidence type="ECO:0000256" key="2">
    <source>
        <dbReference type="ARBA" id="ARBA00004496"/>
    </source>
</evidence>
<dbReference type="Pfam" id="PF07973">
    <property type="entry name" value="tRNA_SAD"/>
    <property type="match status" value="1"/>
</dbReference>
<comment type="similarity">
    <text evidence="3">Belongs to the class-II aminoacyl-tRNA synthetase family.</text>
</comment>
<name>A0A381RP63_9ZZZZ</name>
<dbReference type="Gene3D" id="3.30.980.10">
    <property type="entry name" value="Threonyl-trna Synthetase, Chain A, domain 2"/>
    <property type="match status" value="1"/>
</dbReference>
<dbReference type="InterPro" id="IPR045864">
    <property type="entry name" value="aa-tRNA-synth_II/BPL/LPL"/>
</dbReference>
<dbReference type="PROSITE" id="PS50860">
    <property type="entry name" value="AA_TRNA_LIGASE_II_ALA"/>
    <property type="match status" value="1"/>
</dbReference>
<dbReference type="GO" id="GO:0045892">
    <property type="term" value="P:negative regulation of DNA-templated transcription"/>
    <property type="evidence" value="ECO:0007669"/>
    <property type="project" value="TreeGrafter"/>
</dbReference>
<dbReference type="Gene3D" id="2.40.30.130">
    <property type="match status" value="1"/>
</dbReference>
<dbReference type="InterPro" id="IPR018164">
    <property type="entry name" value="Ala-tRNA-synth_IIc_N"/>
</dbReference>
<dbReference type="CDD" id="cd00673">
    <property type="entry name" value="AlaRS_core"/>
    <property type="match status" value="1"/>
</dbReference>
<evidence type="ECO:0000256" key="10">
    <source>
        <dbReference type="ARBA" id="ARBA00022833"/>
    </source>
</evidence>
<reference evidence="17" key="1">
    <citation type="submission" date="2018-05" db="EMBL/GenBank/DDBJ databases">
        <authorList>
            <person name="Lanie J.A."/>
            <person name="Ng W.-L."/>
            <person name="Kazmierczak K.M."/>
            <person name="Andrzejewski T.M."/>
            <person name="Davidsen T.M."/>
            <person name="Wayne K.J."/>
            <person name="Tettelin H."/>
            <person name="Glass J.I."/>
            <person name="Rusch D."/>
            <person name="Podicherti R."/>
            <person name="Tsui H.-C.T."/>
            <person name="Winkler M.E."/>
        </authorList>
    </citation>
    <scope>NUCLEOTIDE SEQUENCE</scope>
</reference>
<dbReference type="Gene3D" id="3.30.54.20">
    <property type="match status" value="1"/>
</dbReference>
<dbReference type="GO" id="GO:0005829">
    <property type="term" value="C:cytosol"/>
    <property type="evidence" value="ECO:0007669"/>
    <property type="project" value="TreeGrafter"/>
</dbReference>
<dbReference type="InterPro" id="IPR018163">
    <property type="entry name" value="Thr/Ala-tRNA-synth_IIc_edit"/>
</dbReference>
<dbReference type="SUPFAM" id="SSF50447">
    <property type="entry name" value="Translation proteins"/>
    <property type="match status" value="1"/>
</dbReference>